<organism evidence="1">
    <name type="scientific">Petromyzon marinus</name>
    <name type="common">Sea lamprey</name>
    <dbReference type="NCBI Taxonomy" id="7757"/>
    <lineage>
        <taxon>Eukaryota</taxon>
        <taxon>Metazoa</taxon>
        <taxon>Chordata</taxon>
        <taxon>Craniata</taxon>
        <taxon>Vertebrata</taxon>
        <taxon>Cyclostomata</taxon>
        <taxon>Hyperoartia</taxon>
        <taxon>Petromyzontiformes</taxon>
        <taxon>Petromyzontidae</taxon>
        <taxon>Petromyzon</taxon>
    </lineage>
</organism>
<accession>S4RC55</accession>
<dbReference type="OMA" id="PWHETER"/>
<sequence>LICVKGYMKNEFKSGKSGQVWDSVQKAAFVLGTGLLVFAAARNTITWHLQQFWGASGDFWQSQWALFYNAYEEEPFKIF</sequence>
<proteinExistence type="predicted"/>
<name>S4RC55_PETMA</name>
<dbReference type="AlphaFoldDB" id="S4RC55"/>
<dbReference type="GeneTree" id="ENSGT01010000230184"/>
<reference evidence="1" key="1">
    <citation type="submission" date="2025-08" db="UniProtKB">
        <authorList>
            <consortium name="Ensembl"/>
        </authorList>
    </citation>
    <scope>IDENTIFICATION</scope>
</reference>
<reference evidence="1" key="2">
    <citation type="submission" date="2025-09" db="UniProtKB">
        <authorList>
            <consortium name="Ensembl"/>
        </authorList>
    </citation>
    <scope>IDENTIFICATION</scope>
</reference>
<dbReference type="STRING" id="7757.ENSPMAP00000002787"/>
<dbReference type="Ensembl" id="ENSPMAT00000002800.1">
    <property type="protein sequence ID" value="ENSPMAP00000002787.1"/>
    <property type="gene ID" value="ENSPMAG00000002557.1"/>
</dbReference>
<dbReference type="HOGENOM" id="CLU_2612333_0_0_1"/>
<evidence type="ECO:0000313" key="1">
    <source>
        <dbReference type="Ensembl" id="ENSPMAP00000002787.1"/>
    </source>
</evidence>
<protein>
    <submittedName>
        <fullName evidence="1">Uncharacterized protein</fullName>
    </submittedName>
</protein>